<keyword evidence="3" id="KW-1185">Reference proteome</keyword>
<evidence type="ECO:0000313" key="3">
    <source>
        <dbReference type="Proteomes" id="UP000002281"/>
    </source>
</evidence>
<dbReference type="STRING" id="9796.ENSECAP00000015784"/>
<dbReference type="InterPro" id="IPR015898">
    <property type="entry name" value="G-protein_gamma-like_dom"/>
</dbReference>
<dbReference type="Ensembl" id="ENSECAT00000019293.3">
    <property type="protein sequence ID" value="ENSECAP00000015784.2"/>
    <property type="gene ID" value="ENSECAG00000018282.3"/>
</dbReference>
<evidence type="ECO:0000259" key="1">
    <source>
        <dbReference type="PROSITE" id="PS50058"/>
    </source>
</evidence>
<reference evidence="2" key="3">
    <citation type="submission" date="2025-09" db="UniProtKB">
        <authorList>
            <consortium name="Ensembl"/>
        </authorList>
    </citation>
    <scope>IDENTIFICATION</scope>
    <source>
        <strain evidence="2">Thoroughbred</strain>
    </source>
</reference>
<organism evidence="2 3">
    <name type="scientific">Equus caballus</name>
    <name type="common">Horse</name>
    <dbReference type="NCBI Taxonomy" id="9796"/>
    <lineage>
        <taxon>Eukaryota</taxon>
        <taxon>Metazoa</taxon>
        <taxon>Chordata</taxon>
        <taxon>Craniata</taxon>
        <taxon>Vertebrata</taxon>
        <taxon>Euteleostomi</taxon>
        <taxon>Mammalia</taxon>
        <taxon>Eutheria</taxon>
        <taxon>Laurasiatheria</taxon>
        <taxon>Perissodactyla</taxon>
        <taxon>Equidae</taxon>
        <taxon>Equus</taxon>
    </lineage>
</organism>
<dbReference type="PROSITE" id="PS50058">
    <property type="entry name" value="G_PROTEIN_GAMMA"/>
    <property type="match status" value="1"/>
</dbReference>
<dbReference type="Gene3D" id="4.10.260.10">
    <property type="entry name" value="Transducin (heterotrimeric G protein), gamma chain"/>
    <property type="match status" value="1"/>
</dbReference>
<dbReference type="SMART" id="SM01224">
    <property type="entry name" value="G_gamma"/>
    <property type="match status" value="1"/>
</dbReference>
<dbReference type="InterPro" id="IPR036284">
    <property type="entry name" value="GGL_sf"/>
</dbReference>
<dbReference type="PANTHER" id="PTHR15936:SF2">
    <property type="entry name" value="GUANINE NUCLEOTIDE-BINDING PROTEIN G(I)_G(S)_G(O) SUBUNIT GAMMA-13"/>
    <property type="match status" value="1"/>
</dbReference>
<dbReference type="GO" id="GO:0031681">
    <property type="term" value="F:G-protein beta-subunit binding"/>
    <property type="evidence" value="ECO:0007669"/>
    <property type="project" value="InterPro"/>
</dbReference>
<proteinExistence type="predicted"/>
<accession>F6Q3Q7</accession>
<gene>
    <name evidence="4" type="primary">GNG13</name>
</gene>
<dbReference type="InParanoid" id="F6Q3Q7"/>
<evidence type="ECO:0000313" key="2">
    <source>
        <dbReference type="Ensembl" id="ENSECAP00000015784.2"/>
    </source>
</evidence>
<sequence>RQAWPQVAGVGGAAAWALPACVPSSLPISSPSASPCCHFALAAPSKPRALLLPSVPCSPRLASAEAPDAMEEWDVPQMKKEVESLKYQLAFKRELSSQTIPELLKWIEDGIPKDPFLNPELMKNNPWVERGKCAIL</sequence>
<feature type="domain" description="G protein gamma" evidence="1">
    <location>
        <begin position="71"/>
        <end position="136"/>
    </location>
</feature>
<dbReference type="PaxDb" id="9796-ENSECAP00000015784"/>
<protein>
    <submittedName>
        <fullName evidence="2">G protein subunit gamma 13</fullName>
    </submittedName>
</protein>
<dbReference type="Bgee" id="ENSECAG00000018282">
    <property type="expression patterns" value="Expressed in cerebellum and 13 other cell types or tissues"/>
</dbReference>
<name>F6Q3Q7_HORSE</name>
<dbReference type="GO" id="GO:0050909">
    <property type="term" value="P:sensory perception of taste"/>
    <property type="evidence" value="ECO:0007669"/>
    <property type="project" value="InterPro"/>
</dbReference>
<dbReference type="HOGENOM" id="CLU_168377_1_1_1"/>
<dbReference type="CDD" id="cd00068">
    <property type="entry name" value="GGL"/>
    <property type="match status" value="1"/>
</dbReference>
<dbReference type="GeneTree" id="ENSGT00530000064157"/>
<dbReference type="Pfam" id="PF00631">
    <property type="entry name" value="G-gamma"/>
    <property type="match status" value="1"/>
</dbReference>
<dbReference type="VGNC" id="VGNC:18430">
    <property type="gene designation" value="GNG13"/>
</dbReference>
<evidence type="ECO:0000313" key="4">
    <source>
        <dbReference type="VGNC" id="VGNC:18430"/>
    </source>
</evidence>
<reference evidence="2 3" key="1">
    <citation type="journal article" date="2009" name="Science">
        <title>Genome sequence, comparative analysis, and population genetics of the domestic horse.</title>
        <authorList>
            <consortium name="Broad Institute Genome Sequencing Platform"/>
            <consortium name="Broad Institute Whole Genome Assembly Team"/>
            <person name="Wade C.M."/>
            <person name="Giulotto E."/>
            <person name="Sigurdsson S."/>
            <person name="Zoli M."/>
            <person name="Gnerre S."/>
            <person name="Imsland F."/>
            <person name="Lear T.L."/>
            <person name="Adelson D.L."/>
            <person name="Bailey E."/>
            <person name="Bellone R.R."/>
            <person name="Bloecker H."/>
            <person name="Distl O."/>
            <person name="Edgar R.C."/>
            <person name="Garber M."/>
            <person name="Leeb T."/>
            <person name="Mauceli E."/>
            <person name="MacLeod J.N."/>
            <person name="Penedo M.C.T."/>
            <person name="Raison J.M."/>
            <person name="Sharpe T."/>
            <person name="Vogel J."/>
            <person name="Andersson L."/>
            <person name="Antczak D.F."/>
            <person name="Biagi T."/>
            <person name="Binns M.M."/>
            <person name="Chowdhary B.P."/>
            <person name="Coleman S.J."/>
            <person name="Della Valle G."/>
            <person name="Fryc S."/>
            <person name="Guerin G."/>
            <person name="Hasegawa T."/>
            <person name="Hill E.W."/>
            <person name="Jurka J."/>
            <person name="Kiialainen A."/>
            <person name="Lindgren G."/>
            <person name="Liu J."/>
            <person name="Magnani E."/>
            <person name="Mickelson J.R."/>
            <person name="Murray J."/>
            <person name="Nergadze S.G."/>
            <person name="Onofrio R."/>
            <person name="Pedroni S."/>
            <person name="Piras M.F."/>
            <person name="Raudsepp T."/>
            <person name="Rocchi M."/>
            <person name="Roeed K.H."/>
            <person name="Ryder O.A."/>
            <person name="Searle S."/>
            <person name="Skow L."/>
            <person name="Swinburne J.E."/>
            <person name="Syvaenen A.C."/>
            <person name="Tozaki T."/>
            <person name="Valberg S.J."/>
            <person name="Vaudin M."/>
            <person name="White J.R."/>
            <person name="Zody M.C."/>
            <person name="Lander E.S."/>
            <person name="Lindblad-Toh K."/>
        </authorList>
    </citation>
    <scope>NUCLEOTIDE SEQUENCE [LARGE SCALE GENOMIC DNA]</scope>
    <source>
        <strain evidence="2 3">Thoroughbred</strain>
    </source>
</reference>
<dbReference type="Proteomes" id="UP000002281">
    <property type="component" value="Chromosome 13"/>
</dbReference>
<dbReference type="InterPro" id="IPR039227">
    <property type="entry name" value="GNG13"/>
</dbReference>
<reference evidence="2" key="2">
    <citation type="submission" date="2025-08" db="UniProtKB">
        <authorList>
            <consortium name="Ensembl"/>
        </authorList>
    </citation>
    <scope>IDENTIFICATION</scope>
    <source>
        <strain evidence="2">Thoroughbred</strain>
    </source>
</reference>
<dbReference type="SUPFAM" id="SSF48670">
    <property type="entry name" value="Transducin (heterotrimeric G protein), gamma chain"/>
    <property type="match status" value="1"/>
</dbReference>
<dbReference type="FunCoup" id="F6Q3Q7">
    <property type="interactions" value="627"/>
</dbReference>
<dbReference type="PANTHER" id="PTHR15936">
    <property type="entry name" value="GUANINE NUCLEOTIDE-BINDING PROTEIN G I /G S /G O GAMMA-13 SUBUNIT"/>
    <property type="match status" value="1"/>
</dbReference>
<dbReference type="GO" id="GO:0005834">
    <property type="term" value="C:heterotrimeric G-protein complex"/>
    <property type="evidence" value="ECO:0007669"/>
    <property type="project" value="InterPro"/>
</dbReference>
<dbReference type="GO" id="GO:0007200">
    <property type="term" value="P:phospholipase C-activating G protein-coupled receptor signaling pathway"/>
    <property type="evidence" value="ECO:0007669"/>
    <property type="project" value="InterPro"/>
</dbReference>
<dbReference type="AlphaFoldDB" id="F6Q3Q7"/>
<dbReference type="SMART" id="SM00224">
    <property type="entry name" value="GGL"/>
    <property type="match status" value="1"/>
</dbReference>